<keyword evidence="6 7" id="KW-0472">Membrane</keyword>
<dbReference type="InterPro" id="IPR011701">
    <property type="entry name" value="MFS"/>
</dbReference>
<feature type="domain" description="Major facilitator superfamily (MFS) profile" evidence="8">
    <location>
        <begin position="11"/>
        <end position="398"/>
    </location>
</feature>
<keyword evidence="5 7" id="KW-1133">Transmembrane helix</keyword>
<keyword evidence="10" id="KW-1185">Reference proteome</keyword>
<gene>
    <name evidence="9" type="ORF">SAMN05444392_101848</name>
</gene>
<dbReference type="PROSITE" id="PS50850">
    <property type="entry name" value="MFS"/>
    <property type="match status" value="1"/>
</dbReference>
<evidence type="ECO:0000256" key="5">
    <source>
        <dbReference type="ARBA" id="ARBA00022989"/>
    </source>
</evidence>
<keyword evidence="2" id="KW-0813">Transport</keyword>
<keyword evidence="4 7" id="KW-0812">Transmembrane</keyword>
<dbReference type="AlphaFoldDB" id="A0A1M4U7G7"/>
<feature type="transmembrane region" description="Helical" evidence="7">
    <location>
        <begin position="375"/>
        <end position="395"/>
    </location>
</feature>
<feature type="transmembrane region" description="Helical" evidence="7">
    <location>
        <begin position="288"/>
        <end position="304"/>
    </location>
</feature>
<dbReference type="CDD" id="cd06173">
    <property type="entry name" value="MFS_MefA_like"/>
    <property type="match status" value="1"/>
</dbReference>
<keyword evidence="3" id="KW-1003">Cell membrane</keyword>
<reference evidence="9 10" key="1">
    <citation type="submission" date="2016-11" db="EMBL/GenBank/DDBJ databases">
        <authorList>
            <person name="Jaros S."/>
            <person name="Januszkiewicz K."/>
            <person name="Wedrychowicz H."/>
        </authorList>
    </citation>
    <scope>NUCLEOTIDE SEQUENCE [LARGE SCALE GENOMIC DNA]</scope>
    <source>
        <strain evidence="9 10">DSM 44666</strain>
    </source>
</reference>
<dbReference type="GO" id="GO:0022857">
    <property type="term" value="F:transmembrane transporter activity"/>
    <property type="evidence" value="ECO:0007669"/>
    <property type="project" value="InterPro"/>
</dbReference>
<proteinExistence type="predicted"/>
<protein>
    <submittedName>
        <fullName evidence="9">Predicted arabinose efflux permease, MFS family</fullName>
    </submittedName>
</protein>
<dbReference type="STRING" id="112248.SAMN05444392_101848"/>
<dbReference type="PANTHER" id="PTHR23513">
    <property type="entry name" value="INTEGRAL MEMBRANE EFFLUX PROTEIN-RELATED"/>
    <property type="match status" value="1"/>
</dbReference>
<dbReference type="Gene3D" id="1.20.1250.20">
    <property type="entry name" value="MFS general substrate transporter like domains"/>
    <property type="match status" value="2"/>
</dbReference>
<dbReference type="Proteomes" id="UP000184476">
    <property type="component" value="Unassembled WGS sequence"/>
</dbReference>
<feature type="transmembrane region" description="Helical" evidence="7">
    <location>
        <begin position="310"/>
        <end position="334"/>
    </location>
</feature>
<evidence type="ECO:0000259" key="8">
    <source>
        <dbReference type="PROSITE" id="PS50850"/>
    </source>
</evidence>
<dbReference type="InterPro" id="IPR020846">
    <property type="entry name" value="MFS_dom"/>
</dbReference>
<comment type="subcellular location">
    <subcellularLocation>
        <location evidence="1">Cell membrane</location>
        <topology evidence="1">Multi-pass membrane protein</topology>
    </subcellularLocation>
</comment>
<dbReference type="InterPro" id="IPR036259">
    <property type="entry name" value="MFS_trans_sf"/>
</dbReference>
<feature type="transmembrane region" description="Helical" evidence="7">
    <location>
        <begin position="346"/>
        <end position="369"/>
    </location>
</feature>
<dbReference type="Pfam" id="PF07690">
    <property type="entry name" value="MFS_1"/>
    <property type="match status" value="1"/>
</dbReference>
<dbReference type="GO" id="GO:0005886">
    <property type="term" value="C:plasma membrane"/>
    <property type="evidence" value="ECO:0007669"/>
    <property type="project" value="UniProtKB-SubCell"/>
</dbReference>
<evidence type="ECO:0000256" key="1">
    <source>
        <dbReference type="ARBA" id="ARBA00004651"/>
    </source>
</evidence>
<feature type="transmembrane region" description="Helical" evidence="7">
    <location>
        <begin position="226"/>
        <end position="248"/>
    </location>
</feature>
<feature type="transmembrane region" description="Helical" evidence="7">
    <location>
        <begin position="260"/>
        <end position="281"/>
    </location>
</feature>
<evidence type="ECO:0000256" key="6">
    <source>
        <dbReference type="ARBA" id="ARBA00023136"/>
    </source>
</evidence>
<feature type="transmembrane region" description="Helical" evidence="7">
    <location>
        <begin position="150"/>
        <end position="168"/>
    </location>
</feature>
<dbReference type="EMBL" id="FQVL01000001">
    <property type="protein sequence ID" value="SHE52546.1"/>
    <property type="molecule type" value="Genomic_DNA"/>
</dbReference>
<dbReference type="PANTHER" id="PTHR23513:SF6">
    <property type="entry name" value="MAJOR FACILITATOR SUPERFAMILY ASSOCIATED DOMAIN-CONTAINING PROTEIN"/>
    <property type="match status" value="1"/>
</dbReference>
<organism evidence="9 10">
    <name type="scientific">Seinonella peptonophila</name>
    <dbReference type="NCBI Taxonomy" id="112248"/>
    <lineage>
        <taxon>Bacteria</taxon>
        <taxon>Bacillati</taxon>
        <taxon>Bacillota</taxon>
        <taxon>Bacilli</taxon>
        <taxon>Bacillales</taxon>
        <taxon>Thermoactinomycetaceae</taxon>
        <taxon>Seinonella</taxon>
    </lineage>
</organism>
<accession>A0A1M4U7G7</accession>
<name>A0A1M4U7G7_9BACL</name>
<dbReference type="RefSeq" id="WP_073152407.1">
    <property type="nucleotide sequence ID" value="NZ_FQVL01000001.1"/>
</dbReference>
<evidence type="ECO:0000256" key="7">
    <source>
        <dbReference type="SAM" id="Phobius"/>
    </source>
</evidence>
<feature type="transmembrane region" description="Helical" evidence="7">
    <location>
        <begin position="49"/>
        <end position="69"/>
    </location>
</feature>
<evidence type="ECO:0000256" key="4">
    <source>
        <dbReference type="ARBA" id="ARBA00022692"/>
    </source>
</evidence>
<evidence type="ECO:0000256" key="2">
    <source>
        <dbReference type="ARBA" id="ARBA00022448"/>
    </source>
</evidence>
<evidence type="ECO:0000313" key="10">
    <source>
        <dbReference type="Proteomes" id="UP000184476"/>
    </source>
</evidence>
<dbReference type="SUPFAM" id="SSF103473">
    <property type="entry name" value="MFS general substrate transporter"/>
    <property type="match status" value="1"/>
</dbReference>
<evidence type="ECO:0000256" key="3">
    <source>
        <dbReference type="ARBA" id="ARBA00022475"/>
    </source>
</evidence>
<feature type="transmembrane region" description="Helical" evidence="7">
    <location>
        <begin position="12"/>
        <end position="37"/>
    </location>
</feature>
<sequence>MKSFTLLKNKPFLLIWISEIFGVLGFSMFLITLSWYVVDQLHLSQNLGLVFAVSSVPRLFTMALGGVLADKVQKSQIMFVSGMVQTALLGILLFLFINGSLTFTSILIISFCSGFTDGIFYPALSSSIPNLVKKAELQSANTLIHSTQEFVFLIGPVIAGMLISYYSYAATFGVGMIAMFIHAITVHPAIIQDPKPNHSDKGIHFINEFREGLHYVFESPIYKTGISIVIVVNLFVFGPILLSFPIITKELSGTALQLSFLESGFSIGSLIATLFLLFVALQKKRGKWIFFFLFSSLLCLLIFSQVESLYILIFMGSLIAFSAFMVFLPTDVIIQERTDPAKMGRVMGIVFLSQTAFDPISQSIISFLMTAGYSIRTILSFSAVIGLLVSFLILFRAKAWRSLQ</sequence>
<dbReference type="OrthoDB" id="3613552at2"/>
<evidence type="ECO:0000313" key="9">
    <source>
        <dbReference type="EMBL" id="SHE52546.1"/>
    </source>
</evidence>